<keyword evidence="1 5" id="KW-0418">Kinase</keyword>
<dbReference type="HOGENOM" id="CLU_038337_0_0_9"/>
<keyword evidence="1 5" id="KW-0808">Transferase</keyword>
<sequence length="425" mass="47862">MAKTQTKSSSILSISDVFDMEVLQKIQDAFSAATGVAAIIVDYKGNPVLEYSNFTDFCTNIRKIPECYEHCMRSDADGGIESVRTGKPAIYVCHGGLVDMAVPIMAKGNYIGAILAGQVQIPKEEMAKLPMGSPGKLTNLYGRQDLARMRSQVTMTTLERVQAAADLLFTIANYLVERQLIVVMQRELNEANMELMEEINRRSDMESALQKANLKALQAQINPHFFFNVLNTIGRLAMIEGANQTQDMVYRFSDLLRYTMRRDENDFVTLQEEIRHVRNYLHIQKVRQGDRLTYDFDISKELKTVLCPFMSIQPFVENAIKYAVEARENGAHISVSAHLSGNDVEIHVIDNGVGIASERIDELLDEERHIESKKGMGIGIRNTNKRLKYYYGPDYGVTFNKNITSGTDVIITIPQKRMPGTAPKK</sequence>
<keyword evidence="2" id="KW-0902">Two-component regulatory system</keyword>
<dbReference type="OrthoDB" id="9809348at2"/>
<dbReference type="Proteomes" id="UP000004754">
    <property type="component" value="Unassembled WGS sequence"/>
</dbReference>
<evidence type="ECO:0000313" key="6">
    <source>
        <dbReference type="Proteomes" id="UP000004754"/>
    </source>
</evidence>
<dbReference type="PANTHER" id="PTHR34220">
    <property type="entry name" value="SENSOR HISTIDINE KINASE YPDA"/>
    <property type="match status" value="1"/>
</dbReference>
<keyword evidence="3" id="KW-0175">Coiled coil</keyword>
<evidence type="ECO:0000256" key="2">
    <source>
        <dbReference type="ARBA" id="ARBA00023012"/>
    </source>
</evidence>
<dbReference type="InterPro" id="IPR050640">
    <property type="entry name" value="Bact_2-comp_sensor_kinase"/>
</dbReference>
<dbReference type="SUPFAM" id="SSF55874">
    <property type="entry name" value="ATPase domain of HSP90 chaperone/DNA topoisomerase II/histidine kinase"/>
    <property type="match status" value="1"/>
</dbReference>
<organism evidence="5 6">
    <name type="scientific">Pseudoramibacter alactolyticus ATCC 23263</name>
    <dbReference type="NCBI Taxonomy" id="887929"/>
    <lineage>
        <taxon>Bacteria</taxon>
        <taxon>Bacillati</taxon>
        <taxon>Bacillota</taxon>
        <taxon>Clostridia</taxon>
        <taxon>Eubacteriales</taxon>
        <taxon>Eubacteriaceae</taxon>
        <taxon>Pseudoramibacter</taxon>
    </lineage>
</organism>
<dbReference type="PANTHER" id="PTHR34220:SF7">
    <property type="entry name" value="SENSOR HISTIDINE KINASE YPDA"/>
    <property type="match status" value="1"/>
</dbReference>
<dbReference type="Pfam" id="PF10114">
    <property type="entry name" value="PocR"/>
    <property type="match status" value="1"/>
</dbReference>
<gene>
    <name evidence="5" type="ORF">HMP0721_1950</name>
</gene>
<name>E6MIW5_9FIRM</name>
<dbReference type="GO" id="GO:0000155">
    <property type="term" value="F:phosphorelay sensor kinase activity"/>
    <property type="evidence" value="ECO:0007669"/>
    <property type="project" value="InterPro"/>
</dbReference>
<comment type="caution">
    <text evidence="5">The sequence shown here is derived from an EMBL/GenBank/DDBJ whole genome shotgun (WGS) entry which is preliminary data.</text>
</comment>
<dbReference type="InterPro" id="IPR005467">
    <property type="entry name" value="His_kinase_dom"/>
</dbReference>
<dbReference type="GO" id="GO:0016020">
    <property type="term" value="C:membrane"/>
    <property type="evidence" value="ECO:0007669"/>
    <property type="project" value="InterPro"/>
</dbReference>
<dbReference type="AlphaFoldDB" id="E6MIW5"/>
<feature type="coiled-coil region" evidence="3">
    <location>
        <begin position="181"/>
        <end position="208"/>
    </location>
</feature>
<feature type="domain" description="Histidine kinase" evidence="4">
    <location>
        <begin position="312"/>
        <end position="417"/>
    </location>
</feature>
<proteinExistence type="predicted"/>
<evidence type="ECO:0000313" key="5">
    <source>
        <dbReference type="EMBL" id="EFV00990.1"/>
    </source>
</evidence>
<evidence type="ECO:0000259" key="4">
    <source>
        <dbReference type="PROSITE" id="PS50109"/>
    </source>
</evidence>
<protein>
    <submittedName>
        <fullName evidence="5">ATPase/histidine kinase/DNA gyrase B/HSP90 domain protein</fullName>
    </submittedName>
</protein>
<dbReference type="PROSITE" id="PS50109">
    <property type="entry name" value="HIS_KIN"/>
    <property type="match status" value="1"/>
</dbReference>
<evidence type="ECO:0000256" key="1">
    <source>
        <dbReference type="ARBA" id="ARBA00022777"/>
    </source>
</evidence>
<dbReference type="InterPro" id="IPR018771">
    <property type="entry name" value="PocR_dom"/>
</dbReference>
<dbReference type="InterPro" id="IPR003594">
    <property type="entry name" value="HATPase_dom"/>
</dbReference>
<dbReference type="InterPro" id="IPR010559">
    <property type="entry name" value="Sig_transdc_His_kin_internal"/>
</dbReference>
<dbReference type="RefSeq" id="WP_006599372.1">
    <property type="nucleotide sequence ID" value="NZ_GL622359.1"/>
</dbReference>
<keyword evidence="6" id="KW-1185">Reference proteome</keyword>
<dbReference type="SMART" id="SM00387">
    <property type="entry name" value="HATPase_c"/>
    <property type="match status" value="1"/>
</dbReference>
<dbReference type="eggNOG" id="COG2972">
    <property type="taxonomic scope" value="Bacteria"/>
</dbReference>
<dbReference type="Gene3D" id="3.30.565.10">
    <property type="entry name" value="Histidine kinase-like ATPase, C-terminal domain"/>
    <property type="match status" value="1"/>
</dbReference>
<dbReference type="Pfam" id="PF06580">
    <property type="entry name" value="His_kinase"/>
    <property type="match status" value="1"/>
</dbReference>
<dbReference type="eggNOG" id="COG4936">
    <property type="taxonomic scope" value="Bacteria"/>
</dbReference>
<accession>E6MIW5</accession>
<reference evidence="5 6" key="1">
    <citation type="submission" date="2010-12" db="EMBL/GenBank/DDBJ databases">
        <authorList>
            <person name="Muzny D."/>
            <person name="Qin X."/>
            <person name="Deng J."/>
            <person name="Jiang H."/>
            <person name="Liu Y."/>
            <person name="Qu J."/>
            <person name="Song X.-Z."/>
            <person name="Zhang L."/>
            <person name="Thornton R."/>
            <person name="Coyle M."/>
            <person name="Francisco L."/>
            <person name="Jackson L."/>
            <person name="Javaid M."/>
            <person name="Korchina V."/>
            <person name="Kovar C."/>
            <person name="Mata R."/>
            <person name="Mathew T."/>
            <person name="Ngo R."/>
            <person name="Nguyen L."/>
            <person name="Nguyen N."/>
            <person name="Okwuonu G."/>
            <person name="Ongeri F."/>
            <person name="Pham C."/>
            <person name="Simmons D."/>
            <person name="Wilczek-Boney K."/>
            <person name="Hale W."/>
            <person name="Jakkamsetti A."/>
            <person name="Pham P."/>
            <person name="Ruth R."/>
            <person name="San Lucas F."/>
            <person name="Warren J."/>
            <person name="Zhang J."/>
            <person name="Zhao Z."/>
            <person name="Zhou C."/>
            <person name="Zhu D."/>
            <person name="Lee S."/>
            <person name="Bess C."/>
            <person name="Blankenburg K."/>
            <person name="Forbes L."/>
            <person name="Fu Q."/>
            <person name="Gubbala S."/>
            <person name="Hirani K."/>
            <person name="Jayaseelan J.C."/>
            <person name="Lara F."/>
            <person name="Munidasa M."/>
            <person name="Palculict T."/>
            <person name="Patil S."/>
            <person name="Pu L.-L."/>
            <person name="Saada N."/>
            <person name="Tang L."/>
            <person name="Weissenberger G."/>
            <person name="Zhu Y."/>
            <person name="Hemphill L."/>
            <person name="Shang Y."/>
            <person name="Youmans B."/>
            <person name="Ayvaz T."/>
            <person name="Ross M."/>
            <person name="Santibanez J."/>
            <person name="Aqrawi P."/>
            <person name="Gross S."/>
            <person name="Joshi V."/>
            <person name="Fowler G."/>
            <person name="Nazareth L."/>
            <person name="Reid J."/>
            <person name="Worley K."/>
            <person name="Petrosino J."/>
            <person name="Highlander S."/>
            <person name="Gibbs R."/>
        </authorList>
    </citation>
    <scope>NUCLEOTIDE SEQUENCE [LARGE SCALE GENOMIC DNA]</scope>
    <source>
        <strain evidence="5 6">ATCC 23263</strain>
    </source>
</reference>
<dbReference type="Pfam" id="PF02518">
    <property type="entry name" value="HATPase_c"/>
    <property type="match status" value="1"/>
</dbReference>
<dbReference type="STRING" id="887929.HMP0721_1950"/>
<evidence type="ECO:0000256" key="3">
    <source>
        <dbReference type="SAM" id="Coils"/>
    </source>
</evidence>
<dbReference type="EMBL" id="AEQN01000024">
    <property type="protein sequence ID" value="EFV00990.1"/>
    <property type="molecule type" value="Genomic_DNA"/>
</dbReference>
<dbReference type="InterPro" id="IPR036890">
    <property type="entry name" value="HATPase_C_sf"/>
</dbReference>